<gene>
    <name evidence="2" type="ORF">KFE25_000325</name>
</gene>
<proteinExistence type="predicted"/>
<sequence length="683" mass="72245">MTSSVESAAWNAFVMAAEVCECEAAFAQLLAALGVDAALRGNALFDAIGARTAASACPFRTKELVKSLGAHWARRPAPPEGAPLRVLVSGAGPVGLRMAVECAMLGMDVRVVERRATFSRVNILTLWQQTADDLAAFGAKLFNPAFSVHGEPLHLGTREIQLTLLKAAMLMGVGVSYRATLRAVQHARRETTGARPLWTAWVHMAAESDGGSAAVSATRADDDGATAAVAFKPRKDGAYSRGALQGRLNAMAPAQLDESFALGPGAATPAACEPVEFEALCLAEGEWSDSCRRLGVRKAIDRFGNAIGLVANLHAHTPAPRALRSFVCAFGLGEPIQTLTRGGLPVENLEYLRGSTHYCAATVPKAALLARGALRADAPAAELLAPANVDVERLRALGRTVASACGVPADAPLCAQHGVQLFDFSSRARALCPFRLLALDAAGERAIALDVEGQPTLATARTSAHERELDAAELFVRERAEGVSAAQAALDGARLATVGVSGAPIDEDEREAVVAYHAAQLHRAEEQAATARDKLDARHAEFAEWKALISAARGASACAVVLPLGDALLEPFWPQGLGTNRGFHGALDGAWALRCHWSDGLDACLIERAFTYDALLADFARARVLPGGGWTADPLHRYHPDVLKGLMRSYQDPSAKRWFKGTGAIPRRYAHLTTQALGAQRAA</sequence>
<keyword evidence="3" id="KW-1185">Reference proteome</keyword>
<organism evidence="2 3">
    <name type="scientific">Diacronema lutheri</name>
    <name type="common">Unicellular marine alga</name>
    <name type="synonym">Monochrysis lutheri</name>
    <dbReference type="NCBI Taxonomy" id="2081491"/>
    <lineage>
        <taxon>Eukaryota</taxon>
        <taxon>Haptista</taxon>
        <taxon>Haptophyta</taxon>
        <taxon>Pavlovophyceae</taxon>
        <taxon>Pavlovales</taxon>
        <taxon>Pavlovaceae</taxon>
        <taxon>Diacronema</taxon>
    </lineage>
</organism>
<feature type="domain" description="[F-actin]-monooxygenase MICAL1-3-like Rossman" evidence="1">
    <location>
        <begin position="342"/>
        <end position="403"/>
    </location>
</feature>
<reference evidence="2" key="1">
    <citation type="submission" date="2021-05" db="EMBL/GenBank/DDBJ databases">
        <title>The genome of the haptophyte Pavlova lutheri (Diacronema luteri, Pavlovales) - a model for lipid biosynthesis in eukaryotic algae.</title>
        <authorList>
            <person name="Hulatt C.J."/>
            <person name="Posewitz M.C."/>
        </authorList>
    </citation>
    <scope>NUCLEOTIDE SEQUENCE</scope>
    <source>
        <strain evidence="2">NIVA-4/92</strain>
    </source>
</reference>
<comment type="caution">
    <text evidence="2">The sequence shown here is derived from an EMBL/GenBank/DDBJ whole genome shotgun (WGS) entry which is preliminary data.</text>
</comment>
<evidence type="ECO:0000313" key="2">
    <source>
        <dbReference type="EMBL" id="KAG8467009.1"/>
    </source>
</evidence>
<accession>A0A8J5XNM1</accession>
<protein>
    <recommendedName>
        <fullName evidence="1">[F-actin]-monooxygenase MICAL1-3-like Rossman domain-containing protein</fullName>
    </recommendedName>
</protein>
<dbReference type="Gene3D" id="3.50.50.60">
    <property type="entry name" value="FAD/NAD(P)-binding domain"/>
    <property type="match status" value="3"/>
</dbReference>
<dbReference type="OMA" id="MAVECAM"/>
<evidence type="ECO:0000259" key="1">
    <source>
        <dbReference type="Pfam" id="PF25413"/>
    </source>
</evidence>
<dbReference type="InterPro" id="IPR036188">
    <property type="entry name" value="FAD/NAD-bd_sf"/>
</dbReference>
<dbReference type="Pfam" id="PF25413">
    <property type="entry name" value="Rossman_Mical"/>
    <property type="match status" value="1"/>
</dbReference>
<dbReference type="SUPFAM" id="SSF51905">
    <property type="entry name" value="FAD/NAD(P)-binding domain"/>
    <property type="match status" value="1"/>
</dbReference>
<name>A0A8J5XNM1_DIALT</name>
<dbReference type="OrthoDB" id="20799at2759"/>
<dbReference type="EMBL" id="JAGTXO010000006">
    <property type="protein sequence ID" value="KAG8467009.1"/>
    <property type="molecule type" value="Genomic_DNA"/>
</dbReference>
<dbReference type="AlphaFoldDB" id="A0A8J5XNM1"/>
<dbReference type="Proteomes" id="UP000751190">
    <property type="component" value="Unassembled WGS sequence"/>
</dbReference>
<dbReference type="InterPro" id="IPR057494">
    <property type="entry name" value="Rossman_Mical"/>
</dbReference>
<evidence type="ECO:0000313" key="3">
    <source>
        <dbReference type="Proteomes" id="UP000751190"/>
    </source>
</evidence>